<evidence type="ECO:0000313" key="1">
    <source>
        <dbReference type="EMBL" id="GAG19094.1"/>
    </source>
</evidence>
<organism evidence="1">
    <name type="scientific">marine sediment metagenome</name>
    <dbReference type="NCBI Taxonomy" id="412755"/>
    <lineage>
        <taxon>unclassified sequences</taxon>
        <taxon>metagenomes</taxon>
        <taxon>ecological metagenomes</taxon>
    </lineage>
</organism>
<gene>
    <name evidence="1" type="ORF">S01H1_50933</name>
</gene>
<protein>
    <submittedName>
        <fullName evidence="1">Uncharacterized protein</fullName>
    </submittedName>
</protein>
<dbReference type="EMBL" id="BARS01032842">
    <property type="protein sequence ID" value="GAG19094.1"/>
    <property type="molecule type" value="Genomic_DNA"/>
</dbReference>
<comment type="caution">
    <text evidence="1">The sequence shown here is derived from an EMBL/GenBank/DDBJ whole genome shotgun (WGS) entry which is preliminary data.</text>
</comment>
<dbReference type="AlphaFoldDB" id="X0VL99"/>
<accession>X0VL99</accession>
<name>X0VL99_9ZZZZ</name>
<reference evidence="1" key="1">
    <citation type="journal article" date="2014" name="Front. Microbiol.">
        <title>High frequency of phylogenetically diverse reductive dehalogenase-homologous genes in deep subseafloor sedimentary metagenomes.</title>
        <authorList>
            <person name="Kawai M."/>
            <person name="Futagami T."/>
            <person name="Toyoda A."/>
            <person name="Takaki Y."/>
            <person name="Nishi S."/>
            <person name="Hori S."/>
            <person name="Arai W."/>
            <person name="Tsubouchi T."/>
            <person name="Morono Y."/>
            <person name="Uchiyama I."/>
            <person name="Ito T."/>
            <person name="Fujiyama A."/>
            <person name="Inagaki F."/>
            <person name="Takami H."/>
        </authorList>
    </citation>
    <scope>NUCLEOTIDE SEQUENCE</scope>
    <source>
        <strain evidence="1">Expedition CK06-06</strain>
    </source>
</reference>
<sequence>MTTNADRLIDLKGHTFGRLRVIRKDGHKRGNAMWLCH</sequence>
<feature type="non-terminal residue" evidence="1">
    <location>
        <position position="37"/>
    </location>
</feature>
<proteinExistence type="predicted"/>